<dbReference type="OMA" id="VKNTRRM"/>
<dbReference type="GeneID" id="19902904"/>
<evidence type="ECO:0000313" key="1">
    <source>
        <dbReference type="EMBL" id="EON66200.1"/>
    </source>
</evidence>
<dbReference type="AlphaFoldDB" id="R7YW92"/>
<accession>R7YW92</accession>
<evidence type="ECO:0000313" key="2">
    <source>
        <dbReference type="Proteomes" id="UP000016924"/>
    </source>
</evidence>
<name>R7YW92_CONA1</name>
<reference evidence="2" key="1">
    <citation type="submission" date="2012-06" db="EMBL/GenBank/DDBJ databases">
        <title>The genome sequence of Coniosporium apollinis CBS 100218.</title>
        <authorList>
            <consortium name="The Broad Institute Genome Sequencing Platform"/>
            <person name="Cuomo C."/>
            <person name="Gorbushina A."/>
            <person name="Noack S."/>
            <person name="Walker B."/>
            <person name="Young S.K."/>
            <person name="Zeng Q."/>
            <person name="Gargeya S."/>
            <person name="Fitzgerald M."/>
            <person name="Haas B."/>
            <person name="Abouelleil A."/>
            <person name="Alvarado L."/>
            <person name="Arachchi H.M."/>
            <person name="Berlin A.M."/>
            <person name="Chapman S.B."/>
            <person name="Goldberg J."/>
            <person name="Griggs A."/>
            <person name="Gujja S."/>
            <person name="Hansen M."/>
            <person name="Howarth C."/>
            <person name="Imamovic A."/>
            <person name="Larimer J."/>
            <person name="McCowan C."/>
            <person name="Montmayeur A."/>
            <person name="Murphy C."/>
            <person name="Neiman D."/>
            <person name="Pearson M."/>
            <person name="Priest M."/>
            <person name="Roberts A."/>
            <person name="Saif S."/>
            <person name="Shea T."/>
            <person name="Sisk P."/>
            <person name="Sykes S."/>
            <person name="Wortman J."/>
            <person name="Nusbaum C."/>
            <person name="Birren B."/>
        </authorList>
    </citation>
    <scope>NUCLEOTIDE SEQUENCE [LARGE SCALE GENOMIC DNA]</scope>
    <source>
        <strain evidence="2">CBS 100218</strain>
    </source>
</reference>
<dbReference type="OrthoDB" id="5282002at2759"/>
<gene>
    <name evidence="1" type="ORF">W97_05593</name>
</gene>
<keyword evidence="2" id="KW-1185">Reference proteome</keyword>
<dbReference type="Proteomes" id="UP000016924">
    <property type="component" value="Unassembled WGS sequence"/>
</dbReference>
<dbReference type="EMBL" id="JH767579">
    <property type="protein sequence ID" value="EON66200.1"/>
    <property type="molecule type" value="Genomic_DNA"/>
</dbReference>
<proteinExistence type="predicted"/>
<dbReference type="RefSeq" id="XP_007781517.1">
    <property type="nucleotide sequence ID" value="XM_007783327.1"/>
</dbReference>
<dbReference type="HOGENOM" id="CLU_2037939_0_0_1"/>
<dbReference type="eggNOG" id="ENOG502T1Y8">
    <property type="taxonomic scope" value="Eukaryota"/>
</dbReference>
<sequence>MPERNATLQAAKADNDALVAEVMQHPLFHRQQNQQHGKVFYMWGFVKNTRRMMENLADMRPGEERDEMLGDIKGRSCFACILFDDQTGKLEMMTGNGGEEFSQAVKEKSRRAQDSAFAVRF</sequence>
<organism evidence="1 2">
    <name type="scientific">Coniosporium apollinis (strain CBS 100218)</name>
    <name type="common">Rock-inhabiting black yeast</name>
    <dbReference type="NCBI Taxonomy" id="1168221"/>
    <lineage>
        <taxon>Eukaryota</taxon>
        <taxon>Fungi</taxon>
        <taxon>Dikarya</taxon>
        <taxon>Ascomycota</taxon>
        <taxon>Pezizomycotina</taxon>
        <taxon>Dothideomycetes</taxon>
        <taxon>Dothideomycetes incertae sedis</taxon>
        <taxon>Coniosporium</taxon>
    </lineage>
</organism>
<protein>
    <submittedName>
        <fullName evidence="1">Uncharacterized protein</fullName>
    </submittedName>
</protein>